<reference evidence="1 2" key="1">
    <citation type="journal article" date="2011" name="J. Bacteriol.">
        <title>Complete genome sequence of the cellulose-degrading bacterium Cellulosilyticum lentocellum.</title>
        <authorList>
            <consortium name="US DOE Joint Genome Institute"/>
            <person name="Miller D.A."/>
            <person name="Suen G."/>
            <person name="Bruce D."/>
            <person name="Copeland A."/>
            <person name="Cheng J.F."/>
            <person name="Detter C."/>
            <person name="Goodwin L.A."/>
            <person name="Han C.S."/>
            <person name="Hauser L.J."/>
            <person name="Land M.L."/>
            <person name="Lapidus A."/>
            <person name="Lucas S."/>
            <person name="Meincke L."/>
            <person name="Pitluck S."/>
            <person name="Tapia R."/>
            <person name="Teshima H."/>
            <person name="Woyke T."/>
            <person name="Fox B.G."/>
            <person name="Angert E.R."/>
            <person name="Currie C.R."/>
        </authorList>
    </citation>
    <scope>NUCLEOTIDE SEQUENCE [LARGE SCALE GENOMIC DNA]</scope>
    <source>
        <strain evidence="2">ATCC 49066 / DSM 5427 / NCIMB 11756 / RHM5</strain>
    </source>
</reference>
<dbReference type="AlphaFoldDB" id="F2JKJ4"/>
<name>F2JKJ4_CELLD</name>
<dbReference type="EMBL" id="CP002582">
    <property type="protein sequence ID" value="ADZ82154.1"/>
    <property type="molecule type" value="Genomic_DNA"/>
</dbReference>
<dbReference type="KEGG" id="cle:Clole_0411"/>
<protein>
    <submittedName>
        <fullName evidence="1">Uncharacterized protein</fullName>
    </submittedName>
</protein>
<organism evidence="1 2">
    <name type="scientific">Cellulosilyticum lentocellum (strain ATCC 49066 / DSM 5427 / NCIMB 11756 / RHM5)</name>
    <name type="common">Clostridium lentocellum</name>
    <dbReference type="NCBI Taxonomy" id="642492"/>
    <lineage>
        <taxon>Bacteria</taxon>
        <taxon>Bacillati</taxon>
        <taxon>Bacillota</taxon>
        <taxon>Clostridia</taxon>
        <taxon>Lachnospirales</taxon>
        <taxon>Cellulosilyticaceae</taxon>
        <taxon>Cellulosilyticum</taxon>
    </lineage>
</organism>
<evidence type="ECO:0000313" key="1">
    <source>
        <dbReference type="EMBL" id="ADZ82154.1"/>
    </source>
</evidence>
<evidence type="ECO:0000313" key="2">
    <source>
        <dbReference type="Proteomes" id="UP000008467"/>
    </source>
</evidence>
<proteinExistence type="predicted"/>
<keyword evidence="2" id="KW-1185">Reference proteome</keyword>
<dbReference type="Proteomes" id="UP000008467">
    <property type="component" value="Chromosome"/>
</dbReference>
<gene>
    <name evidence="1" type="ordered locus">Clole_0411</name>
</gene>
<accession>F2JKJ4</accession>
<sequence length="34" mass="3723">MKLFSIVRKRGADYKSSEEVLLGGVLEIADDIIG</sequence>
<dbReference type="HOGENOM" id="CLU_3372812_0_0_9"/>